<sequence>MAGETRANGPDGPHSVAVVEEGTTNKEETPTPHSSDNVTSQDNENQAPSSNVDSETKDNRAENVHRIPHGDGTPHGPAPSGALEDHVQSKANPQAAGHKAPQQKPHHHSGDLKVALAEHKKKLKENLKDAPPGGFDPTPLPDAPPGFTVRFIFHRASNLPAADLKTQSSDPFVHVTLKAPVPKRHSEDPDLYRRTRTMRRTTEPVWDEEWIVANVPAAGFTLKCRIYDEDYPDSDDRLGNVTIKVNHVSEDWAGIPPPGHEFKAKKRMGSKRAYFFKAITSRFDPHVDMTPSLWVSMQVIGRSNPPHAQMYTIGPSIYFKHFSPTIGRLTGTKVNKDNQDDLRQEHSEEEPDPKKMQKYDFQSNEMHLSGPVPSELYHRYVEFRPSIALMFAGKGLRGRILNKALHKQHRRVYNFSPTTEAGTFAPCSEEASQQFLRLAHFDEGGRIFTYVLTLDGMFRFTETGSEFSIDMLSKHTMHSDTRANGADGPHPVAVVEEGTTNKEETPTPHSSDNVTSQDNENQAPSSIIDSETKDNRAENVHRIPHGDGTPHGPAPSGALEDHVQSKANPLAAGHKAPQQKPHHHSGDLKVALAEHKKKLKENLKDAPPGGFDPTPLPDAPPGFTVRFIFHRASNLPAADLKTQSSDPFVHVTLKAPVPKRHSEDPDLYRRTRTMRRTTEPVWDEQWIVANVPAAGFTLKCRIYDEDYPDSDDRLGNVTIKVNHVSEDWAGIPPPGREFKAKKRMGSKRAYFFKAITSRFDPHVDMTPSLWVSMQVIGRSNPPHAQMYTIGPSIYFKHFSPTIGRLTGTKVNKDNQDDLRQEHSEEEPDPKKMQKYDFQSNEMHLSGPVPSELYHRYVEFRPSIALMFAGKGLRGRILNKALHKQHRRVYNFSPTTEAGTFAPCSEEASQQFLRLAHFDEGGRIFTYVLTLDGMFRFTETGSEFSIDMLSKHTMHSDVATYIACSGEFFIRRLDRPSASSDPEPAENTHPAKDIPGGPPTEPPPDDPAYYQLIIDNDSGTYRPDESLLPLLRDFLEHNFPGLGVVAMHCADERLVSMKKQQVEYKKAAGQRVNMVMNRSPSSSSMSSLSSIGSDLDDLDRSDWPGRAQKTKREQALEFVEDPRRVKAVLSGGHADATGS</sequence>
<feature type="compositionally biased region" description="Basic and acidic residues" evidence="1">
    <location>
        <begin position="530"/>
        <end position="545"/>
    </location>
</feature>
<evidence type="ECO:0000256" key="1">
    <source>
        <dbReference type="SAM" id="MobiDB-lite"/>
    </source>
</evidence>
<evidence type="ECO:0000259" key="2">
    <source>
        <dbReference type="PROSITE" id="PS50004"/>
    </source>
</evidence>
<feature type="compositionally biased region" description="Polar residues" evidence="1">
    <location>
        <begin position="31"/>
        <end position="53"/>
    </location>
</feature>
<feature type="compositionally biased region" description="Pro residues" evidence="1">
    <location>
        <begin position="995"/>
        <end position="1005"/>
    </location>
</feature>
<feature type="domain" description="C2" evidence="2">
    <location>
        <begin position="605"/>
        <end position="735"/>
    </location>
</feature>
<feature type="region of interest" description="Disordered" evidence="1">
    <location>
        <begin position="974"/>
        <end position="1006"/>
    </location>
</feature>
<dbReference type="GO" id="GO:0010628">
    <property type="term" value="P:positive regulation of gene expression"/>
    <property type="evidence" value="ECO:0007669"/>
    <property type="project" value="TreeGrafter"/>
</dbReference>
<dbReference type="SUPFAM" id="SSF49562">
    <property type="entry name" value="C2 domain (Calcium/lipid-binding domain, CaLB)"/>
    <property type="match status" value="2"/>
</dbReference>
<feature type="domain" description="C2" evidence="2">
    <location>
        <begin position="129"/>
        <end position="259"/>
    </location>
</feature>
<dbReference type="EMBL" id="CVQI01007002">
    <property type="protein sequence ID" value="CRK16469.1"/>
    <property type="molecule type" value="Genomic_DNA"/>
</dbReference>
<proteinExistence type="predicted"/>
<organism evidence="3 4">
    <name type="scientific">Verticillium longisporum</name>
    <name type="common">Verticillium dahliae var. longisporum</name>
    <dbReference type="NCBI Taxonomy" id="100787"/>
    <lineage>
        <taxon>Eukaryota</taxon>
        <taxon>Fungi</taxon>
        <taxon>Dikarya</taxon>
        <taxon>Ascomycota</taxon>
        <taxon>Pezizomycotina</taxon>
        <taxon>Sordariomycetes</taxon>
        <taxon>Hypocreomycetidae</taxon>
        <taxon>Glomerellales</taxon>
        <taxon>Plectosphaerellaceae</taxon>
        <taxon>Verticillium</taxon>
    </lineage>
</organism>
<feature type="region of interest" description="Disordered" evidence="1">
    <location>
        <begin position="330"/>
        <end position="356"/>
    </location>
</feature>
<dbReference type="Proteomes" id="UP000045706">
    <property type="component" value="Unassembled WGS sequence"/>
</dbReference>
<feature type="region of interest" description="Disordered" evidence="1">
    <location>
        <begin position="1"/>
        <end position="112"/>
    </location>
</feature>
<dbReference type="AlphaFoldDB" id="A0A0G4L392"/>
<evidence type="ECO:0000313" key="3">
    <source>
        <dbReference type="EMBL" id="CRK16469.1"/>
    </source>
</evidence>
<name>A0A0G4L392_VERLO</name>
<feature type="region of interest" description="Disordered" evidence="1">
    <location>
        <begin position="498"/>
        <end position="588"/>
    </location>
</feature>
<protein>
    <recommendedName>
        <fullName evidence="2">C2 domain-containing protein</fullName>
    </recommendedName>
</protein>
<feature type="compositionally biased region" description="Basic and acidic residues" evidence="1">
    <location>
        <begin position="334"/>
        <end position="356"/>
    </location>
</feature>
<feature type="compositionally biased region" description="Low complexity" evidence="1">
    <location>
        <begin position="1078"/>
        <end position="1092"/>
    </location>
</feature>
<dbReference type="Pfam" id="PF00168">
    <property type="entry name" value="C2"/>
    <property type="match status" value="2"/>
</dbReference>
<reference evidence="4" key="1">
    <citation type="submission" date="2015-05" db="EMBL/GenBank/DDBJ databases">
        <authorList>
            <person name="Fogelqvist Johan"/>
        </authorList>
    </citation>
    <scope>NUCLEOTIDE SEQUENCE [LARGE SCALE GENOMIC DNA]</scope>
</reference>
<accession>A0A0G4L392</accession>
<dbReference type="InterPro" id="IPR035892">
    <property type="entry name" value="C2_domain_sf"/>
</dbReference>
<dbReference type="SMART" id="SM00239">
    <property type="entry name" value="C2"/>
    <property type="match status" value="2"/>
</dbReference>
<dbReference type="PROSITE" id="PS50004">
    <property type="entry name" value="C2"/>
    <property type="match status" value="2"/>
</dbReference>
<dbReference type="InterPro" id="IPR000008">
    <property type="entry name" value="C2_dom"/>
</dbReference>
<gene>
    <name evidence="3" type="ORF">BN1723_010998</name>
</gene>
<feature type="region of interest" description="Disordered" evidence="1">
    <location>
        <begin position="1076"/>
        <end position="1116"/>
    </location>
</feature>
<feature type="compositionally biased region" description="Polar residues" evidence="1">
    <location>
        <begin position="507"/>
        <end position="529"/>
    </location>
</feature>
<dbReference type="PANTHER" id="PTHR47800:SF5">
    <property type="entry name" value="FER-1-LIKE PROTEIN 6"/>
    <property type="match status" value="1"/>
</dbReference>
<evidence type="ECO:0000313" key="4">
    <source>
        <dbReference type="Proteomes" id="UP000045706"/>
    </source>
</evidence>
<feature type="compositionally biased region" description="Basic and acidic residues" evidence="1">
    <location>
        <begin position="810"/>
        <end position="832"/>
    </location>
</feature>
<dbReference type="Gene3D" id="2.60.40.150">
    <property type="entry name" value="C2 domain"/>
    <property type="match status" value="2"/>
</dbReference>
<feature type="region of interest" description="Disordered" evidence="1">
    <location>
        <begin position="806"/>
        <end position="832"/>
    </location>
</feature>
<dbReference type="PANTHER" id="PTHR47800">
    <property type="entry name" value="C2 DOMAIN-CONTAINING PROTEIN"/>
    <property type="match status" value="1"/>
</dbReference>
<feature type="compositionally biased region" description="Basic and acidic residues" evidence="1">
    <location>
        <begin position="54"/>
        <end position="69"/>
    </location>
</feature>